<protein>
    <recommendedName>
        <fullName evidence="3">Nuclease</fullName>
    </recommendedName>
</protein>
<dbReference type="AlphaFoldDB" id="N2A1A3"/>
<dbReference type="HOGENOM" id="CLU_071023_1_1_9"/>
<dbReference type="EMBL" id="AQFT01000149">
    <property type="protein sequence ID" value="EMZ20203.1"/>
    <property type="molecule type" value="Genomic_DNA"/>
</dbReference>
<dbReference type="STRING" id="1235802.C823_05191"/>
<dbReference type="OrthoDB" id="9811201at2"/>
<evidence type="ECO:0000313" key="1">
    <source>
        <dbReference type="EMBL" id="EMZ20203.1"/>
    </source>
</evidence>
<evidence type="ECO:0008006" key="3">
    <source>
        <dbReference type="Google" id="ProtNLM"/>
    </source>
</evidence>
<comment type="caution">
    <text evidence="1">The sequence shown here is derived from an EMBL/GenBank/DDBJ whole genome shotgun (WGS) entry which is preliminary data.</text>
</comment>
<keyword evidence="2" id="KW-1185">Reference proteome</keyword>
<dbReference type="Pfam" id="PF12784">
    <property type="entry name" value="PDDEXK_2"/>
    <property type="match status" value="1"/>
</dbReference>
<reference evidence="1 2" key="1">
    <citation type="journal article" date="2014" name="Genome Announc.">
        <title>Draft genome sequences of the altered schaedler flora, a defined bacterial community from gnotobiotic mice.</title>
        <authorList>
            <person name="Wannemuehler M.J."/>
            <person name="Overstreet A.M."/>
            <person name="Ward D.V."/>
            <person name="Phillips G.J."/>
        </authorList>
    </citation>
    <scope>NUCLEOTIDE SEQUENCE [LARGE SCALE GENOMIC DNA]</scope>
    <source>
        <strain evidence="1 2">ASF492</strain>
    </source>
</reference>
<dbReference type="PATRIC" id="fig|1235802.3.peg.5482"/>
<evidence type="ECO:0000313" key="2">
    <source>
        <dbReference type="Proteomes" id="UP000012589"/>
    </source>
</evidence>
<dbReference type="Proteomes" id="UP000012589">
    <property type="component" value="Unassembled WGS sequence"/>
</dbReference>
<proteinExistence type="predicted"/>
<accession>N2A1A3</accession>
<dbReference type="eggNOG" id="ENOG502ZAQF">
    <property type="taxonomic scope" value="Bacteria"/>
</dbReference>
<gene>
    <name evidence="1" type="ORF">C823_05191</name>
</gene>
<organism evidence="1 2">
    <name type="scientific">Eubacterium plexicaudatum ASF492</name>
    <dbReference type="NCBI Taxonomy" id="1235802"/>
    <lineage>
        <taxon>Bacteria</taxon>
        <taxon>Bacillati</taxon>
        <taxon>Bacillota</taxon>
        <taxon>Clostridia</taxon>
        <taxon>Eubacteriales</taxon>
        <taxon>Eubacteriaceae</taxon>
        <taxon>Eubacterium</taxon>
    </lineage>
</organism>
<sequence>MKIRKQKGKQVGRLTVTEQIDQKHQEDLQRLRGFRLLDDDFLTKCFDGDTASIELVLQIVLEKPDLKVLDVRTQVFVENLLNRSVRFDILSTDSTGAKINVEIQRADKGAGRKRARYNSSMMDATLLKKGDDFDNLPETWVVFITENDVIGKGLPLYPVERCFLGTGERFEDGSHILYVNGAYRGDTPIGKLMHDFSCTNAADMYYTTLADRVRFFKESKEGILIMCKVMEDMRKESLQEGIKEGAINTAKRMLADGILTLEKIAEYAGLPLDEVKKLKTERTA</sequence>
<name>N2A1A3_9FIRM</name>